<dbReference type="GO" id="GO:0016818">
    <property type="term" value="F:hydrolase activity, acting on acid anhydrides, in phosphorus-containing anhydrides"/>
    <property type="evidence" value="ECO:0007669"/>
    <property type="project" value="InterPro"/>
</dbReference>
<dbReference type="GO" id="GO:0003676">
    <property type="term" value="F:nucleic acid binding"/>
    <property type="evidence" value="ECO:0007669"/>
    <property type="project" value="InterPro"/>
</dbReference>
<accession>A0A848LI83</accession>
<organism evidence="2 3">
    <name type="scientific">Pyxidicoccus fallax</name>
    <dbReference type="NCBI Taxonomy" id="394095"/>
    <lineage>
        <taxon>Bacteria</taxon>
        <taxon>Pseudomonadati</taxon>
        <taxon>Myxococcota</taxon>
        <taxon>Myxococcia</taxon>
        <taxon>Myxococcales</taxon>
        <taxon>Cystobacterineae</taxon>
        <taxon>Myxococcaceae</taxon>
        <taxon>Pyxidicoccus</taxon>
    </lineage>
</organism>
<proteinExistence type="predicted"/>
<dbReference type="InterPro" id="IPR027417">
    <property type="entry name" value="P-loop_NTPase"/>
</dbReference>
<dbReference type="GO" id="GO:0006139">
    <property type="term" value="P:nucleobase-containing compound metabolic process"/>
    <property type="evidence" value="ECO:0007669"/>
    <property type="project" value="InterPro"/>
</dbReference>
<dbReference type="InterPro" id="IPR011545">
    <property type="entry name" value="DEAD/DEAH_box_helicase_dom"/>
</dbReference>
<feature type="domain" description="Helicase ATP-binding" evidence="1">
    <location>
        <begin position="33"/>
        <end position="299"/>
    </location>
</feature>
<sequence length="861" mass="95987">MSVENAESLFQDLRNRKVPGLLSHQADMLRAYHQLPLDERDVALQLPTGSGKTLVGLLIAEWNRLKHGRRVAFLCPTRQLAHQVVEQATNKYGIEAKVFTGPQRDFTPAARSAYLGGECVAVTTYNGLFNTNPFFDNAEVAVFDDAHAAENYVAGTWSLRVLRRRDEGFFNALLGLLQPILSPNDLLRFSSTEEDPIHRTWVEKIPFQRIAPLETSLMALIDEHATSDEHKHHWKLLRSGLHSSCLYVGVDSILLRPLIPPTWTHAPFASIKQRIYMSATLGEGGELERLWGVESIKRLPAPAGWDKQGIGRRLFLFPELSLEELDAREVAYNLVKQVPRATILVTDDAAEEGVGEEVREKTGYEVFSANEIEESKKPFVNRDRAVAVMAARYDGIDFSEDECRLLILWGQPRGLNLQERFLSSRMAATLLLEDRVLTRIVQGAGRCTRTPTDYAAVVVLGYDLTRLLQQDEIRRLLHPELQAELEFGIYQSKNVTGSEEFRGYLADLLARSPDWQSADGAIVSLRETRQRETRPALPKLREAVKHEVRFQKEFWNRRFEEALDAARQVLTSLNGPEVAGYRAFWNYLAASVAYQAAQRGNVPMRQVSVEHYRKAAQALPSVSWLVELSRPSMEAPAAVEEEDALLARLITGLEASLEALGTANARKIEAQFKSVAEGLGRAEAAPFESALESLGRLLGYESERPAAEEAAPDVLWRLGQDFGIVFEAHTDVKDPSQPIGANKVRQAKSHPDWVAAHGRLREGVRAIAVLVSPCTSIKAGAQPHAEGVDYWHREQLRGWATQALATLRELWLAFPQAGDLEWRAKAQQSFVDKGLTPAALVALLERSPLAGLPLAGAGKDE</sequence>
<dbReference type="Proteomes" id="UP000518300">
    <property type="component" value="Unassembled WGS sequence"/>
</dbReference>
<dbReference type="Gene3D" id="3.40.50.300">
    <property type="entry name" value="P-loop containing nucleotide triphosphate hydrolases"/>
    <property type="match status" value="2"/>
</dbReference>
<keyword evidence="3" id="KW-1185">Reference proteome</keyword>
<gene>
    <name evidence="2" type="ORF">HG543_21565</name>
</gene>
<dbReference type="InterPro" id="IPR014001">
    <property type="entry name" value="Helicase_ATP-bd"/>
</dbReference>
<dbReference type="SMART" id="SM00491">
    <property type="entry name" value="HELICc2"/>
    <property type="match status" value="1"/>
</dbReference>
<dbReference type="EMBL" id="JABBJJ010000098">
    <property type="protein sequence ID" value="NMO17429.1"/>
    <property type="molecule type" value="Genomic_DNA"/>
</dbReference>
<dbReference type="SMART" id="SM00487">
    <property type="entry name" value="DEXDc"/>
    <property type="match status" value="1"/>
</dbReference>
<dbReference type="Pfam" id="PF13307">
    <property type="entry name" value="Helicase_C_2"/>
    <property type="match status" value="1"/>
</dbReference>
<evidence type="ECO:0000313" key="3">
    <source>
        <dbReference type="Proteomes" id="UP000518300"/>
    </source>
</evidence>
<evidence type="ECO:0000259" key="1">
    <source>
        <dbReference type="PROSITE" id="PS51192"/>
    </source>
</evidence>
<dbReference type="InterPro" id="IPR006555">
    <property type="entry name" value="ATP-dep_Helicase_C"/>
</dbReference>
<dbReference type="Pfam" id="PF00270">
    <property type="entry name" value="DEAD"/>
    <property type="match status" value="1"/>
</dbReference>
<dbReference type="AlphaFoldDB" id="A0A848LI83"/>
<dbReference type="GO" id="GO:0004386">
    <property type="term" value="F:helicase activity"/>
    <property type="evidence" value="ECO:0007669"/>
    <property type="project" value="UniProtKB-KW"/>
</dbReference>
<protein>
    <submittedName>
        <fullName evidence="2">DEAD/DEAH box helicase</fullName>
    </submittedName>
</protein>
<dbReference type="SUPFAM" id="SSF52540">
    <property type="entry name" value="P-loop containing nucleoside triphosphate hydrolases"/>
    <property type="match status" value="1"/>
</dbReference>
<evidence type="ECO:0000313" key="2">
    <source>
        <dbReference type="EMBL" id="NMO17429.1"/>
    </source>
</evidence>
<keyword evidence="2" id="KW-0067">ATP-binding</keyword>
<keyword evidence="2" id="KW-0347">Helicase</keyword>
<comment type="caution">
    <text evidence="2">The sequence shown here is derived from an EMBL/GenBank/DDBJ whole genome shotgun (WGS) entry which is preliminary data.</text>
</comment>
<keyword evidence="2" id="KW-0378">Hydrolase</keyword>
<dbReference type="PROSITE" id="PS51192">
    <property type="entry name" value="HELICASE_ATP_BIND_1"/>
    <property type="match status" value="1"/>
</dbReference>
<keyword evidence="2" id="KW-0547">Nucleotide-binding</keyword>
<dbReference type="GO" id="GO:0005524">
    <property type="term" value="F:ATP binding"/>
    <property type="evidence" value="ECO:0007669"/>
    <property type="project" value="InterPro"/>
</dbReference>
<reference evidence="2 3" key="1">
    <citation type="submission" date="2020-04" db="EMBL/GenBank/DDBJ databases">
        <title>Draft genome of Pyxidicoccus fallax type strain.</title>
        <authorList>
            <person name="Whitworth D.E."/>
        </authorList>
    </citation>
    <scope>NUCLEOTIDE SEQUENCE [LARGE SCALE GENOMIC DNA]</scope>
    <source>
        <strain evidence="2 3">DSM 14698</strain>
    </source>
</reference>
<dbReference type="RefSeq" id="WP_169346709.1">
    <property type="nucleotide sequence ID" value="NZ_JABBJJ010000098.1"/>
</dbReference>
<name>A0A848LI83_9BACT</name>